<feature type="non-terminal residue" evidence="1">
    <location>
        <position position="1"/>
    </location>
</feature>
<sequence>YNGNCHTGSSSTGYYSQSCCSNKETTLAPTWCSKKNIDFCKPGWHGSGGYCYLFKDDDLGSFEEAKRKCAAENAVLAKVRFTFPSFRSFMKRVCPDCRSMYVGAEK</sequence>
<keyword evidence="2" id="KW-1185">Reference proteome</keyword>
<reference evidence="1" key="1">
    <citation type="submission" date="2020-04" db="EMBL/GenBank/DDBJ databases">
        <authorList>
            <person name="Alioto T."/>
            <person name="Alioto T."/>
            <person name="Gomez Garrido J."/>
        </authorList>
    </citation>
    <scope>NUCLEOTIDE SEQUENCE</scope>
    <source>
        <strain evidence="1">A484AB</strain>
    </source>
</reference>
<dbReference type="InterPro" id="IPR016186">
    <property type="entry name" value="C-type_lectin-like/link_sf"/>
</dbReference>
<dbReference type="Gene3D" id="3.10.100.10">
    <property type="entry name" value="Mannose-Binding Protein A, subunit A"/>
    <property type="match status" value="1"/>
</dbReference>
<name>A0A6S7I0M9_PARCT</name>
<dbReference type="AlphaFoldDB" id="A0A6S7I0M9"/>
<proteinExistence type="predicted"/>
<evidence type="ECO:0000313" key="2">
    <source>
        <dbReference type="Proteomes" id="UP001152795"/>
    </source>
</evidence>
<protein>
    <submittedName>
        <fullName evidence="1">Uncharacterized protein</fullName>
    </submittedName>
</protein>
<dbReference type="OrthoDB" id="547680at2759"/>
<comment type="caution">
    <text evidence="1">The sequence shown here is derived from an EMBL/GenBank/DDBJ whole genome shotgun (WGS) entry which is preliminary data.</text>
</comment>
<dbReference type="Proteomes" id="UP001152795">
    <property type="component" value="Unassembled WGS sequence"/>
</dbReference>
<dbReference type="EMBL" id="CACRXK020007439">
    <property type="protein sequence ID" value="CAB4012245.1"/>
    <property type="molecule type" value="Genomic_DNA"/>
</dbReference>
<gene>
    <name evidence="1" type="ORF">PACLA_8A065179</name>
</gene>
<dbReference type="SUPFAM" id="SSF56436">
    <property type="entry name" value="C-type lectin-like"/>
    <property type="match status" value="1"/>
</dbReference>
<evidence type="ECO:0000313" key="1">
    <source>
        <dbReference type="EMBL" id="CAB4012245.1"/>
    </source>
</evidence>
<feature type="non-terminal residue" evidence="1">
    <location>
        <position position="106"/>
    </location>
</feature>
<dbReference type="InterPro" id="IPR016187">
    <property type="entry name" value="CTDL_fold"/>
</dbReference>
<organism evidence="1 2">
    <name type="scientific">Paramuricea clavata</name>
    <name type="common">Red gorgonian</name>
    <name type="synonym">Violescent sea-whip</name>
    <dbReference type="NCBI Taxonomy" id="317549"/>
    <lineage>
        <taxon>Eukaryota</taxon>
        <taxon>Metazoa</taxon>
        <taxon>Cnidaria</taxon>
        <taxon>Anthozoa</taxon>
        <taxon>Octocorallia</taxon>
        <taxon>Malacalcyonacea</taxon>
        <taxon>Plexauridae</taxon>
        <taxon>Paramuricea</taxon>
    </lineage>
</organism>
<accession>A0A6S7I0M9</accession>